<evidence type="ECO:0000313" key="4">
    <source>
        <dbReference type="Proteomes" id="UP000034778"/>
    </source>
</evidence>
<dbReference type="AlphaFoldDB" id="A0A0G0BYS9"/>
<keyword evidence="1" id="KW-0472">Membrane</keyword>
<feature type="transmembrane region" description="Helical" evidence="1">
    <location>
        <begin position="49"/>
        <end position="67"/>
    </location>
</feature>
<comment type="caution">
    <text evidence="3">The sequence shown here is derived from an EMBL/GenBank/DDBJ whole genome shotgun (WGS) entry which is preliminary data.</text>
</comment>
<gene>
    <name evidence="3" type="ORF">UR35_C0012G0027</name>
</gene>
<proteinExistence type="predicted"/>
<feature type="domain" description="VanZ-like" evidence="2">
    <location>
        <begin position="35"/>
        <end position="123"/>
    </location>
</feature>
<sequence length="129" mass="14611">MEKKIRGSKDVLKYWLPPILWGLVIFSFSSLQVGSSSEIYWKDFVVKKTAHVVEYAILAILLYRAMVGSDMDKKKALIISIIIAGLYGLTDEIHQSFTPGREPRIRDVAIDTFGASLGSVIYKKWQEKS</sequence>
<feature type="transmembrane region" description="Helical" evidence="1">
    <location>
        <begin position="12"/>
        <end position="29"/>
    </location>
</feature>
<name>A0A0G0BYS9_9BACT</name>
<reference evidence="3 4" key="1">
    <citation type="journal article" date="2015" name="Nature">
        <title>rRNA introns, odd ribosomes, and small enigmatic genomes across a large radiation of phyla.</title>
        <authorList>
            <person name="Brown C.T."/>
            <person name="Hug L.A."/>
            <person name="Thomas B.C."/>
            <person name="Sharon I."/>
            <person name="Castelle C.J."/>
            <person name="Singh A."/>
            <person name="Wilkins M.J."/>
            <person name="Williams K.H."/>
            <person name="Banfield J.F."/>
        </authorList>
    </citation>
    <scope>NUCLEOTIDE SEQUENCE [LARGE SCALE GENOMIC DNA]</scope>
</reference>
<dbReference type="STRING" id="1618566.UR35_C0012G0027"/>
<keyword evidence="1" id="KW-1133">Transmembrane helix</keyword>
<dbReference type="Proteomes" id="UP000034778">
    <property type="component" value="Unassembled WGS sequence"/>
</dbReference>
<evidence type="ECO:0000313" key="3">
    <source>
        <dbReference type="EMBL" id="KKP44070.1"/>
    </source>
</evidence>
<keyword evidence="1" id="KW-0812">Transmembrane</keyword>
<dbReference type="InterPro" id="IPR006976">
    <property type="entry name" value="VanZ-like"/>
</dbReference>
<protein>
    <submittedName>
        <fullName evidence="3">VanZ-like protein</fullName>
    </submittedName>
</protein>
<organism evidence="3 4">
    <name type="scientific">Candidatus Woesebacteria bacterium GW2011_GWB1_33_22</name>
    <dbReference type="NCBI Taxonomy" id="1618566"/>
    <lineage>
        <taxon>Bacteria</taxon>
        <taxon>Candidatus Woeseibacteriota</taxon>
    </lineage>
</organism>
<evidence type="ECO:0000256" key="1">
    <source>
        <dbReference type="SAM" id="Phobius"/>
    </source>
</evidence>
<dbReference type="Pfam" id="PF04892">
    <property type="entry name" value="VanZ"/>
    <property type="match status" value="1"/>
</dbReference>
<dbReference type="EMBL" id="LBOW01000012">
    <property type="protein sequence ID" value="KKP44070.1"/>
    <property type="molecule type" value="Genomic_DNA"/>
</dbReference>
<accession>A0A0G0BYS9</accession>
<evidence type="ECO:0000259" key="2">
    <source>
        <dbReference type="Pfam" id="PF04892"/>
    </source>
</evidence>
<dbReference type="NCBIfam" id="NF037970">
    <property type="entry name" value="vanZ_1"/>
    <property type="match status" value="1"/>
</dbReference>